<organism evidence="2 3">
    <name type="scientific">Noviluteimonas gilva</name>
    <dbReference type="NCBI Taxonomy" id="2682097"/>
    <lineage>
        <taxon>Bacteria</taxon>
        <taxon>Pseudomonadati</taxon>
        <taxon>Pseudomonadota</taxon>
        <taxon>Gammaproteobacteria</taxon>
        <taxon>Lysobacterales</taxon>
        <taxon>Lysobacteraceae</taxon>
        <taxon>Noviluteimonas</taxon>
    </lineage>
</organism>
<dbReference type="AlphaFoldDB" id="A0A7C9HL88"/>
<sequence>MAYDNTNTFTLFVNDKDGNDKRPDRSGTLNVDGVEYFIDGWIKQGSKGPFLSGKIKRKDRQGSESKPVQAAAEFADDDVLF</sequence>
<dbReference type="EMBL" id="WOXT01000001">
    <property type="protein sequence ID" value="MUV13532.1"/>
    <property type="molecule type" value="Genomic_DNA"/>
</dbReference>
<keyword evidence="3" id="KW-1185">Reference proteome</keyword>
<proteinExistence type="predicted"/>
<evidence type="ECO:0000313" key="3">
    <source>
        <dbReference type="Proteomes" id="UP000479692"/>
    </source>
</evidence>
<feature type="region of interest" description="Disordered" evidence="1">
    <location>
        <begin position="47"/>
        <end position="69"/>
    </location>
</feature>
<dbReference type="Proteomes" id="UP000479692">
    <property type="component" value="Unassembled WGS sequence"/>
</dbReference>
<evidence type="ECO:0000313" key="2">
    <source>
        <dbReference type="EMBL" id="MUV13532.1"/>
    </source>
</evidence>
<gene>
    <name evidence="2" type="ORF">GN331_04840</name>
</gene>
<protein>
    <submittedName>
        <fullName evidence="2">Uncharacterized protein</fullName>
    </submittedName>
</protein>
<comment type="caution">
    <text evidence="2">The sequence shown here is derived from an EMBL/GenBank/DDBJ whole genome shotgun (WGS) entry which is preliminary data.</text>
</comment>
<name>A0A7C9HL88_9GAMM</name>
<dbReference type="RefSeq" id="WP_156640716.1">
    <property type="nucleotide sequence ID" value="NZ_WOXT01000001.1"/>
</dbReference>
<reference evidence="2 3" key="1">
    <citation type="submission" date="2019-12" db="EMBL/GenBank/DDBJ databases">
        <authorList>
            <person name="Xu J."/>
        </authorList>
    </citation>
    <scope>NUCLEOTIDE SEQUENCE [LARGE SCALE GENOMIC DNA]</scope>
    <source>
        <strain evidence="2 3">HX-5-24</strain>
    </source>
</reference>
<accession>A0A7C9HL88</accession>
<evidence type="ECO:0000256" key="1">
    <source>
        <dbReference type="SAM" id="MobiDB-lite"/>
    </source>
</evidence>